<feature type="non-terminal residue" evidence="1">
    <location>
        <position position="1"/>
    </location>
</feature>
<comment type="caution">
    <text evidence="1">The sequence shown here is derived from an EMBL/GenBank/DDBJ whole genome shotgun (WGS) entry which is preliminary data.</text>
</comment>
<dbReference type="Gene3D" id="2.60.120.260">
    <property type="entry name" value="Galactose-binding domain-like"/>
    <property type="match status" value="2"/>
</dbReference>
<proteinExistence type="predicted"/>
<dbReference type="AlphaFoldDB" id="A0AAD7EW09"/>
<sequence>WNVFAVLASDSAADDGTIVAEEAAMIATILLTYSDGTTQTLVSDESWRAFLSPPVGFEQPTFNDLSWPAATVKGVFGDAPWDEMNIPTDPPTIAFDRGHWVWTDAIPADGDIPAGSRAFPRRFVPQPGQIPSSATVIITADSGYQLWVNGINIGFGNGFRTAETWNINFVSGPPVIVFAVLATNSKVGPAGLMMVSEINMRPSGPTNCVAGSFVLTDDQSWVSTKQDIPAGWQQVGFDDSSWPAVKDEGKFPNAQPWGSDVTIVPPTGAVNG</sequence>
<name>A0AAD7EW09_9AGAR</name>
<keyword evidence="2" id="KW-1185">Reference proteome</keyword>
<reference evidence="1" key="1">
    <citation type="submission" date="2023-03" db="EMBL/GenBank/DDBJ databases">
        <title>Massive genome expansion in bonnet fungi (Mycena s.s.) driven by repeated elements and novel gene families across ecological guilds.</title>
        <authorList>
            <consortium name="Lawrence Berkeley National Laboratory"/>
            <person name="Harder C.B."/>
            <person name="Miyauchi S."/>
            <person name="Viragh M."/>
            <person name="Kuo A."/>
            <person name="Thoen E."/>
            <person name="Andreopoulos B."/>
            <person name="Lu D."/>
            <person name="Skrede I."/>
            <person name="Drula E."/>
            <person name="Henrissat B."/>
            <person name="Morin E."/>
            <person name="Kohler A."/>
            <person name="Barry K."/>
            <person name="LaButti K."/>
            <person name="Morin E."/>
            <person name="Salamov A."/>
            <person name="Lipzen A."/>
            <person name="Mereny Z."/>
            <person name="Hegedus B."/>
            <person name="Baldrian P."/>
            <person name="Stursova M."/>
            <person name="Weitz H."/>
            <person name="Taylor A."/>
            <person name="Grigoriev I.V."/>
            <person name="Nagy L.G."/>
            <person name="Martin F."/>
            <person name="Kauserud H."/>
        </authorList>
    </citation>
    <scope>NUCLEOTIDE SEQUENCE</scope>
    <source>
        <strain evidence="1">CBHHK002</strain>
    </source>
</reference>
<evidence type="ECO:0000313" key="1">
    <source>
        <dbReference type="EMBL" id="KAJ7354239.1"/>
    </source>
</evidence>
<protein>
    <recommendedName>
        <fullName evidence="3">Beta-galactosidase</fullName>
    </recommendedName>
</protein>
<gene>
    <name evidence="1" type="ORF">DFH08DRAFT_691866</name>
</gene>
<evidence type="ECO:0000313" key="2">
    <source>
        <dbReference type="Proteomes" id="UP001218218"/>
    </source>
</evidence>
<dbReference type="SUPFAM" id="SSF49785">
    <property type="entry name" value="Galactose-binding domain-like"/>
    <property type="match status" value="1"/>
</dbReference>
<dbReference type="EMBL" id="JARIHO010000010">
    <property type="protein sequence ID" value="KAJ7354239.1"/>
    <property type="molecule type" value="Genomic_DNA"/>
</dbReference>
<dbReference type="Proteomes" id="UP001218218">
    <property type="component" value="Unassembled WGS sequence"/>
</dbReference>
<accession>A0AAD7EW09</accession>
<dbReference type="InterPro" id="IPR008979">
    <property type="entry name" value="Galactose-bd-like_sf"/>
</dbReference>
<evidence type="ECO:0008006" key="3">
    <source>
        <dbReference type="Google" id="ProtNLM"/>
    </source>
</evidence>
<organism evidence="1 2">
    <name type="scientific">Mycena albidolilacea</name>
    <dbReference type="NCBI Taxonomy" id="1033008"/>
    <lineage>
        <taxon>Eukaryota</taxon>
        <taxon>Fungi</taxon>
        <taxon>Dikarya</taxon>
        <taxon>Basidiomycota</taxon>
        <taxon>Agaricomycotina</taxon>
        <taxon>Agaricomycetes</taxon>
        <taxon>Agaricomycetidae</taxon>
        <taxon>Agaricales</taxon>
        <taxon>Marasmiineae</taxon>
        <taxon>Mycenaceae</taxon>
        <taxon>Mycena</taxon>
    </lineage>
</organism>